<proteinExistence type="predicted"/>
<name>A0ACC0BS03_CATRO</name>
<evidence type="ECO:0000313" key="1">
    <source>
        <dbReference type="EMBL" id="KAI5675460.1"/>
    </source>
</evidence>
<comment type="caution">
    <text evidence="1">The sequence shown here is derived from an EMBL/GenBank/DDBJ whole genome shotgun (WGS) entry which is preliminary data.</text>
</comment>
<organism evidence="1 2">
    <name type="scientific">Catharanthus roseus</name>
    <name type="common">Madagascar periwinkle</name>
    <name type="synonym">Vinca rosea</name>
    <dbReference type="NCBI Taxonomy" id="4058"/>
    <lineage>
        <taxon>Eukaryota</taxon>
        <taxon>Viridiplantae</taxon>
        <taxon>Streptophyta</taxon>
        <taxon>Embryophyta</taxon>
        <taxon>Tracheophyta</taxon>
        <taxon>Spermatophyta</taxon>
        <taxon>Magnoliopsida</taxon>
        <taxon>eudicotyledons</taxon>
        <taxon>Gunneridae</taxon>
        <taxon>Pentapetalae</taxon>
        <taxon>asterids</taxon>
        <taxon>lamiids</taxon>
        <taxon>Gentianales</taxon>
        <taxon>Apocynaceae</taxon>
        <taxon>Rauvolfioideae</taxon>
        <taxon>Vinceae</taxon>
        <taxon>Catharanthinae</taxon>
        <taxon>Catharanthus</taxon>
    </lineage>
</organism>
<accession>A0ACC0BS03</accession>
<dbReference type="EMBL" id="CM044702">
    <property type="protein sequence ID" value="KAI5675460.1"/>
    <property type="molecule type" value="Genomic_DNA"/>
</dbReference>
<protein>
    <submittedName>
        <fullName evidence="1">Uncharacterized protein</fullName>
    </submittedName>
</protein>
<dbReference type="Proteomes" id="UP001060085">
    <property type="component" value="Linkage Group LG02"/>
</dbReference>
<reference evidence="2" key="1">
    <citation type="journal article" date="2023" name="Nat. Plants">
        <title>Single-cell RNA sequencing provides a high-resolution roadmap for understanding the multicellular compartmentation of specialized metabolism.</title>
        <authorList>
            <person name="Sun S."/>
            <person name="Shen X."/>
            <person name="Li Y."/>
            <person name="Li Y."/>
            <person name="Wang S."/>
            <person name="Li R."/>
            <person name="Zhang H."/>
            <person name="Shen G."/>
            <person name="Guo B."/>
            <person name="Wei J."/>
            <person name="Xu J."/>
            <person name="St-Pierre B."/>
            <person name="Chen S."/>
            <person name="Sun C."/>
        </authorList>
    </citation>
    <scope>NUCLEOTIDE SEQUENCE [LARGE SCALE GENOMIC DNA]</scope>
</reference>
<sequence length="108" mass="11613">MRGRRSELGSLRLQPAAPARTPMKQQTVQQQRASSGEVDAKLQKMRRAQGGEQPAAASLSQTKLTGNGYLFLSQGSQAVTPTRCVGDREIMEVGSGGQAVEEEEKGRI</sequence>
<keyword evidence="2" id="KW-1185">Reference proteome</keyword>
<gene>
    <name evidence="1" type="ORF">M9H77_06410</name>
</gene>
<evidence type="ECO:0000313" key="2">
    <source>
        <dbReference type="Proteomes" id="UP001060085"/>
    </source>
</evidence>